<dbReference type="InterPro" id="IPR011257">
    <property type="entry name" value="DNA_glycosylase"/>
</dbReference>
<dbReference type="GO" id="GO:0003824">
    <property type="term" value="F:catalytic activity"/>
    <property type="evidence" value="ECO:0007669"/>
    <property type="project" value="InterPro"/>
</dbReference>
<evidence type="ECO:0008006" key="2">
    <source>
        <dbReference type="Google" id="ProtNLM"/>
    </source>
</evidence>
<organism evidence="1">
    <name type="scientific">Fibrocapsa japonica</name>
    <dbReference type="NCBI Taxonomy" id="94617"/>
    <lineage>
        <taxon>Eukaryota</taxon>
        <taxon>Sar</taxon>
        <taxon>Stramenopiles</taxon>
        <taxon>Ochrophyta</taxon>
        <taxon>Raphidophyceae</taxon>
        <taxon>Chattonellales</taxon>
        <taxon>Chattonellaceae</taxon>
        <taxon>Fibrocapsa</taxon>
    </lineage>
</organism>
<sequence length="229" mass="25561">MPLRGGSLWDKDGEEWTETLEKYQMCVQALSATKKYKSGDQSLSELDHWWTTVLPQAIRARNPAPYLTLDELSNVMAWKLRKGKFRPLMRLIRQNTESQVQSCSQAAFLKLLPASGTKHKPEVAEAVKELSKLRGVGPATASAVLAAYCPEECPFMSDEALEAVNGKREYTLSAYISLRDGLCEKATNLGPSWTAEKVGKAMWVDAVSKTISIENTSSYSARKRRRTVK</sequence>
<reference evidence="1" key="1">
    <citation type="submission" date="2021-01" db="EMBL/GenBank/DDBJ databases">
        <authorList>
            <person name="Corre E."/>
            <person name="Pelletier E."/>
            <person name="Niang G."/>
            <person name="Scheremetjew M."/>
            <person name="Finn R."/>
            <person name="Kale V."/>
            <person name="Holt S."/>
            <person name="Cochrane G."/>
            <person name="Meng A."/>
            <person name="Brown T."/>
            <person name="Cohen L."/>
        </authorList>
    </citation>
    <scope>NUCLEOTIDE SEQUENCE</scope>
    <source>
        <strain evidence="1">CCMP1661</strain>
    </source>
</reference>
<accession>A0A7S2UUL7</accession>
<dbReference type="EMBL" id="HBHR01004687">
    <property type="protein sequence ID" value="CAD9859726.1"/>
    <property type="molecule type" value="Transcribed_RNA"/>
</dbReference>
<dbReference type="GO" id="GO:0006281">
    <property type="term" value="P:DNA repair"/>
    <property type="evidence" value="ECO:0007669"/>
    <property type="project" value="InterPro"/>
</dbReference>
<dbReference type="AlphaFoldDB" id="A0A7S2UUL7"/>
<evidence type="ECO:0000313" key="1">
    <source>
        <dbReference type="EMBL" id="CAD9859726.1"/>
    </source>
</evidence>
<dbReference type="SUPFAM" id="SSF48150">
    <property type="entry name" value="DNA-glycosylase"/>
    <property type="match status" value="1"/>
</dbReference>
<name>A0A7S2UUL7_9STRA</name>
<proteinExistence type="predicted"/>
<gene>
    <name evidence="1" type="ORF">FJAP1339_LOCUS2246</name>
</gene>
<dbReference type="PANTHER" id="PTHR21521">
    <property type="entry name" value="AMUN, ISOFORM A"/>
    <property type="match status" value="1"/>
</dbReference>
<protein>
    <recommendedName>
        <fullName evidence="2">HhH-GPD domain-containing protein</fullName>
    </recommendedName>
</protein>
<dbReference type="PANTHER" id="PTHR21521:SF0">
    <property type="entry name" value="AMUN, ISOFORM A"/>
    <property type="match status" value="1"/>
</dbReference>